<keyword evidence="16" id="KW-1185">Reference proteome</keyword>
<dbReference type="GO" id="GO:0016627">
    <property type="term" value="F:oxidoreductase activity, acting on the CH-CH group of donors"/>
    <property type="evidence" value="ECO:0007669"/>
    <property type="project" value="InterPro"/>
</dbReference>
<reference evidence="15 16" key="1">
    <citation type="submission" date="2021-02" db="EMBL/GenBank/DDBJ databases">
        <title>Genome assembly of Pseudopithomyces chartarum.</title>
        <authorList>
            <person name="Jauregui R."/>
            <person name="Singh J."/>
            <person name="Voisey C."/>
        </authorList>
    </citation>
    <scope>NUCLEOTIDE SEQUENCE [LARGE SCALE GENOMIC DNA]</scope>
    <source>
        <strain evidence="15 16">AGR01</strain>
    </source>
</reference>
<evidence type="ECO:0000259" key="14">
    <source>
        <dbReference type="Pfam" id="PF22666"/>
    </source>
</evidence>
<dbReference type="InterPro" id="IPR013786">
    <property type="entry name" value="AcylCoA_DH/ox_N"/>
</dbReference>
<organism evidence="15 16">
    <name type="scientific">Pseudopithomyces chartarum</name>
    <dbReference type="NCBI Taxonomy" id="1892770"/>
    <lineage>
        <taxon>Eukaryota</taxon>
        <taxon>Fungi</taxon>
        <taxon>Dikarya</taxon>
        <taxon>Ascomycota</taxon>
        <taxon>Pezizomycotina</taxon>
        <taxon>Dothideomycetes</taxon>
        <taxon>Pleosporomycetidae</taxon>
        <taxon>Pleosporales</taxon>
        <taxon>Massarineae</taxon>
        <taxon>Didymosphaeriaceae</taxon>
        <taxon>Pseudopithomyces</taxon>
    </lineage>
</organism>
<evidence type="ECO:0008006" key="17">
    <source>
        <dbReference type="Google" id="ProtNLM"/>
    </source>
</evidence>
<proteinExistence type="inferred from homology"/>
<evidence type="ECO:0000259" key="11">
    <source>
        <dbReference type="Pfam" id="PF02770"/>
    </source>
</evidence>
<evidence type="ECO:0000256" key="6">
    <source>
        <dbReference type="ARBA" id="ARBA00023277"/>
    </source>
</evidence>
<comment type="caution">
    <text evidence="15">The sequence shown here is derived from an EMBL/GenBank/DDBJ whole genome shotgun (WGS) entry which is preliminary data.</text>
</comment>
<dbReference type="Gene3D" id="2.60.40.10">
    <property type="entry name" value="Immunoglobulins"/>
    <property type="match status" value="2"/>
</dbReference>
<accession>A0AAN6LRD5</accession>
<dbReference type="EMBL" id="WVTA01000017">
    <property type="protein sequence ID" value="KAK3200860.1"/>
    <property type="molecule type" value="Genomic_DNA"/>
</dbReference>
<dbReference type="SUPFAM" id="SSF47203">
    <property type="entry name" value="Acyl-CoA dehydrogenase C-terminal domain-like"/>
    <property type="match status" value="1"/>
</dbReference>
<dbReference type="SUPFAM" id="SSF56645">
    <property type="entry name" value="Acyl-CoA dehydrogenase NM domain-like"/>
    <property type="match status" value="1"/>
</dbReference>
<dbReference type="PANTHER" id="PTHR43536">
    <property type="entry name" value="MANNOSYLGLYCOPROTEIN ENDO-BETA-MANNOSIDASE"/>
    <property type="match status" value="1"/>
</dbReference>
<dbReference type="InterPro" id="IPR054593">
    <property type="entry name" value="Beta-mannosidase-like_N2"/>
</dbReference>
<keyword evidence="3" id="KW-0285">Flavoprotein</keyword>
<feature type="domain" description="Acyl-CoA dehydrogenase/oxidase C-terminal" evidence="9">
    <location>
        <begin position="678"/>
        <end position="776"/>
    </location>
</feature>
<keyword evidence="8" id="KW-0624">Polysaccharide degradation</keyword>
<dbReference type="Gene3D" id="3.20.20.80">
    <property type="entry name" value="Glycosidases"/>
    <property type="match status" value="1"/>
</dbReference>
<dbReference type="InterPro" id="IPR036156">
    <property type="entry name" value="Beta-gal/glucu_dom_sf"/>
</dbReference>
<dbReference type="InterPro" id="IPR046373">
    <property type="entry name" value="Acyl-CoA_Oxase/DH_mid-dom_sf"/>
</dbReference>
<dbReference type="GO" id="GO:0004553">
    <property type="term" value="F:hydrolase activity, hydrolyzing O-glycosyl compounds"/>
    <property type="evidence" value="ECO:0007669"/>
    <property type="project" value="InterPro"/>
</dbReference>
<evidence type="ECO:0000259" key="9">
    <source>
        <dbReference type="Pfam" id="PF00441"/>
    </source>
</evidence>
<feature type="domain" description="Glycoside hydrolase family 2 immunoglobulin-like beta-sandwich" evidence="10">
    <location>
        <begin position="976"/>
        <end position="1078"/>
    </location>
</feature>
<dbReference type="Pfam" id="PF00441">
    <property type="entry name" value="Acyl-CoA_dh_1"/>
    <property type="match status" value="1"/>
</dbReference>
<dbReference type="Pfam" id="PF02771">
    <property type="entry name" value="Acyl-CoA_dh_N"/>
    <property type="match status" value="1"/>
</dbReference>
<evidence type="ECO:0000313" key="15">
    <source>
        <dbReference type="EMBL" id="KAK3200860.1"/>
    </source>
</evidence>
<protein>
    <recommendedName>
        <fullName evidence="17">Exo-1,4-beta-D-glucosaminidase</fullName>
    </recommendedName>
</protein>
<dbReference type="SUPFAM" id="SSF49303">
    <property type="entry name" value="beta-Galactosidase/glucuronidase domain"/>
    <property type="match status" value="2"/>
</dbReference>
<evidence type="ECO:0000256" key="5">
    <source>
        <dbReference type="ARBA" id="ARBA00022827"/>
    </source>
</evidence>
<dbReference type="Proteomes" id="UP001280581">
    <property type="component" value="Unassembled WGS sequence"/>
</dbReference>
<dbReference type="InterPro" id="IPR006091">
    <property type="entry name" value="Acyl-CoA_Oxase/DH_mid-dom"/>
</dbReference>
<dbReference type="GO" id="GO:0050660">
    <property type="term" value="F:flavin adenine dinucleotide binding"/>
    <property type="evidence" value="ECO:0007669"/>
    <property type="project" value="InterPro"/>
</dbReference>
<evidence type="ECO:0000313" key="16">
    <source>
        <dbReference type="Proteomes" id="UP001280581"/>
    </source>
</evidence>
<evidence type="ECO:0000259" key="12">
    <source>
        <dbReference type="Pfam" id="PF02771"/>
    </source>
</evidence>
<dbReference type="InterPro" id="IPR013783">
    <property type="entry name" value="Ig-like_fold"/>
</dbReference>
<keyword evidence="7" id="KW-0326">Glycosidase</keyword>
<evidence type="ECO:0000256" key="8">
    <source>
        <dbReference type="ARBA" id="ARBA00023326"/>
    </source>
</evidence>
<feature type="domain" description="Acyl-CoA dehydrogenase/oxidase N-terminal" evidence="12">
    <location>
        <begin position="445"/>
        <end position="565"/>
    </location>
</feature>
<evidence type="ECO:0000256" key="2">
    <source>
        <dbReference type="ARBA" id="ARBA00009347"/>
    </source>
</evidence>
<dbReference type="Pfam" id="PF17786">
    <property type="entry name" value="Mannosidase_ig"/>
    <property type="match status" value="1"/>
</dbReference>
<dbReference type="PANTHER" id="PTHR43536:SF1">
    <property type="entry name" value="MANNOSYLGLYCOPROTEIN ENDO-BETA-MANNOSIDASE"/>
    <property type="match status" value="1"/>
</dbReference>
<name>A0AAN6LRD5_9PLEO</name>
<keyword evidence="4" id="KW-0378">Hydrolase</keyword>
<sequence length="1537" mass="170343">MIPLFNFRSTTTKKSAIEAAPLAVIASNFPSTPSPSATDSAIHTWLDNITTHVAFDDVMFLDESKAARQVGRKRTTFFNEKMLTGGEVVDASVVFWMANGDIVYDRDAMEVFLGDIWEECVYWGPRHRVQEMQAVRGDDGEYSLNEVFVTADEGAESEYCDSEASFGFFDARLHDADAASMNSSLLGCKSPADEASQSNDANSEASFGCATTADHNATIASKEATAHAAKTLASFAINQVVPPKEVLDFAKRIVASPSLALTLPPPLFPLPSLPSPSSNPPPALLIATPTPEVTPPIVTTPLYPHDPTAPLRALQASIRSTRLNWPTHAPNCVPLLTLTLSHKLPAPRLSQRPPRPTAAIFQPMHHDVRIQQETARPLWLTIITKAPDEVAAPGKMFRWEYERDRSQYHNFCLAMASPKKETTSNAGPPWSEPSWLTLASPYYNESHRRLRDHLRAYYDENVIPYMLEWEEKGDVPEELKLAFARSGEPFTDVPAPYRPKDVPGPAGMTVKDLDVFHLMIMADESSRVEGGVSIAMSGGSIIGVPPIVHYGTEEQKQKWLPGLFTWEKSFCLGITEPSGGSDVANIQTTAVKTKDGSHYIVNGYKKWITGLPWATHMTTAVRTGGPGAPGISMLVIPTSSQGLSHRRIPNSGQKAGGASFVELDNVYVPVANLLGKENHGFPIIMKNFNKERFIMSIGCNRKARTCLSHSFDYASQRHTFGKPLIANQIIAHKLATLARYIESHWAWLEQIGYQIQNAALGWQDPDIAGQIALAKIGKTSVIPSWSVESSSHVGNDVAKLSSPDLDVSAWYHIGSKGTLMATLLENTIKEDDIFFSDRLDSFQSTFDLALKPPAFYRTEITISTQKDSYVQLRTHGISSRADIYLNGALIADKTVQAGAYTGLTYDITGKVKNGTNVLLVRVYPTDYNRDFALGFVDWNPYPPDNGTGIWRDVEVKMTGALSFTGTPRVNTRVSRWDGKGSAEIDLHVDVKNLGNSATSGEVVCSVADDRGKQQGTVKTNVNLTAGASRKVPLALDIKNPKIWYPKQWGSQPLYTANCRVSSGNKPSDSTPTIRFGIRTVTSSLNKFNDTLFSINGQPFQVLGAGYTSDIFLRFSEPKLLAQFQYVLDMGLNTVRLEGKQEHPRLYELADEMGIMIMAGWECCDKWEGWFYNDEGSGEKWNAADYAIANASMRHEAELMQHHPSMLKFLVGSDFWPDDRATRIYVDALKAFNWDVPIIASASQRGYPDLLGNGGMKMEGPYDWVPPNYWYTDRLGAAFGFGSELGAGVGTPEVGSLKRFLSESDLDDLWKSPDKGLYHMSTNVSSFYTRTIYNDALWARYGPPTSLENYVLKAQIMDYEATRAEFEAYAARWTDARPATGLIYWMLNNAWPSLHWNLFDYYLHPAGSYFGTKVGARIQHVAFNYVTRYVYLINRSLSPLSCTVDAELLHLNGTVISRSQTATSLSPNNSTRLFPITDIDKISNVALLKLVLRQKNTVLSRNVYHIPRQTDRLDFDNSTWYHTPVTRFSNRNGGGQAG</sequence>
<keyword evidence="5" id="KW-0274">FAD</keyword>
<evidence type="ECO:0000259" key="13">
    <source>
        <dbReference type="Pfam" id="PF17786"/>
    </source>
</evidence>
<dbReference type="SUPFAM" id="SSF49785">
    <property type="entry name" value="Galactose-binding domain-like"/>
    <property type="match status" value="1"/>
</dbReference>
<dbReference type="SUPFAM" id="SSF51445">
    <property type="entry name" value="(Trans)glycosidases"/>
    <property type="match status" value="1"/>
</dbReference>
<dbReference type="InterPro" id="IPR017853">
    <property type="entry name" value="GH"/>
</dbReference>
<dbReference type="InterPro" id="IPR043534">
    <property type="entry name" value="EBDG/EBM"/>
</dbReference>
<dbReference type="Gene3D" id="1.10.540.10">
    <property type="entry name" value="Acyl-CoA dehydrogenase/oxidase, N-terminal domain"/>
    <property type="match status" value="1"/>
</dbReference>
<dbReference type="InterPro" id="IPR041447">
    <property type="entry name" value="Mannosidase_ig"/>
</dbReference>
<feature type="domain" description="Beta-mannosidase-like galactose-binding" evidence="14">
    <location>
        <begin position="806"/>
        <end position="924"/>
    </location>
</feature>
<comment type="similarity">
    <text evidence="2">Belongs to the acyl-CoA dehydrogenase family.</text>
</comment>
<evidence type="ECO:0000256" key="3">
    <source>
        <dbReference type="ARBA" id="ARBA00022630"/>
    </source>
</evidence>
<dbReference type="InterPro" id="IPR036250">
    <property type="entry name" value="AcylCo_DH-like_C"/>
</dbReference>
<dbReference type="GO" id="GO:0000272">
    <property type="term" value="P:polysaccharide catabolic process"/>
    <property type="evidence" value="ECO:0007669"/>
    <property type="project" value="UniProtKB-KW"/>
</dbReference>
<evidence type="ECO:0000256" key="7">
    <source>
        <dbReference type="ARBA" id="ARBA00023295"/>
    </source>
</evidence>
<dbReference type="InterPro" id="IPR009100">
    <property type="entry name" value="AcylCoA_DH/oxidase_NM_dom_sf"/>
</dbReference>
<dbReference type="Pfam" id="PF22666">
    <property type="entry name" value="Glyco_hydro_2_N2"/>
    <property type="match status" value="1"/>
</dbReference>
<dbReference type="Pfam" id="PF02770">
    <property type="entry name" value="Acyl-CoA_dh_M"/>
    <property type="match status" value="1"/>
</dbReference>
<dbReference type="InterPro" id="IPR008979">
    <property type="entry name" value="Galactose-bd-like_sf"/>
</dbReference>
<evidence type="ECO:0000256" key="4">
    <source>
        <dbReference type="ARBA" id="ARBA00022801"/>
    </source>
</evidence>
<gene>
    <name evidence="15" type="ORF">GRF29_213g187115</name>
</gene>
<feature type="domain" description="Mannosidase Ig/CBM-like" evidence="13">
    <location>
        <begin position="1429"/>
        <end position="1504"/>
    </location>
</feature>
<evidence type="ECO:0000259" key="10">
    <source>
        <dbReference type="Pfam" id="PF00703"/>
    </source>
</evidence>
<dbReference type="InterPro" id="IPR009075">
    <property type="entry name" value="AcylCo_DH/oxidase_C"/>
</dbReference>
<dbReference type="InterPro" id="IPR037069">
    <property type="entry name" value="AcylCoA_DH/ox_N_sf"/>
</dbReference>
<dbReference type="Gene3D" id="2.60.120.260">
    <property type="entry name" value="Galactose-binding domain-like"/>
    <property type="match status" value="1"/>
</dbReference>
<feature type="domain" description="Acyl-CoA oxidase/dehydrogenase middle" evidence="11">
    <location>
        <begin position="571"/>
        <end position="666"/>
    </location>
</feature>
<keyword evidence="6" id="KW-0119">Carbohydrate metabolism</keyword>
<evidence type="ECO:0000256" key="1">
    <source>
        <dbReference type="ARBA" id="ARBA00001974"/>
    </source>
</evidence>
<dbReference type="InterPro" id="IPR006102">
    <property type="entry name" value="Ig-like_GH2"/>
</dbReference>
<comment type="cofactor">
    <cofactor evidence="1">
        <name>FAD</name>
        <dbReference type="ChEBI" id="CHEBI:57692"/>
    </cofactor>
</comment>
<dbReference type="Gene3D" id="2.40.110.10">
    <property type="entry name" value="Butyryl-CoA Dehydrogenase, subunit A, domain 2"/>
    <property type="match status" value="1"/>
</dbReference>
<dbReference type="Pfam" id="PF00703">
    <property type="entry name" value="Glyco_hydro_2"/>
    <property type="match status" value="1"/>
</dbReference>